<dbReference type="Pfam" id="PF01554">
    <property type="entry name" value="MatE"/>
    <property type="match status" value="2"/>
</dbReference>
<dbReference type="OrthoDB" id="9776324at2"/>
<name>A0A226H088_9FLAO</name>
<dbReference type="PANTHER" id="PTHR43298">
    <property type="entry name" value="MULTIDRUG RESISTANCE PROTEIN NORM-RELATED"/>
    <property type="match status" value="1"/>
</dbReference>
<evidence type="ECO:0000256" key="4">
    <source>
        <dbReference type="ARBA" id="ARBA00022475"/>
    </source>
</evidence>
<keyword evidence="3" id="KW-0050">Antiport</keyword>
<accession>A0A226H088</accession>
<keyword evidence="4" id="KW-1003">Cell membrane</keyword>
<feature type="transmembrane region" description="Helical" evidence="10">
    <location>
        <begin position="70"/>
        <end position="93"/>
    </location>
</feature>
<dbReference type="GO" id="GO:0042910">
    <property type="term" value="F:xenobiotic transmembrane transporter activity"/>
    <property type="evidence" value="ECO:0007669"/>
    <property type="project" value="InterPro"/>
</dbReference>
<comment type="subcellular location">
    <subcellularLocation>
        <location evidence="1">Cell membrane</location>
        <topology evidence="1">Multi-pass membrane protein</topology>
    </subcellularLocation>
</comment>
<dbReference type="PANTHER" id="PTHR43298:SF4">
    <property type="entry name" value="DRUG_SODIUM ANTIPORTER"/>
    <property type="match status" value="1"/>
</dbReference>
<keyword evidence="2" id="KW-0813">Transport</keyword>
<sequence length="462" mass="50747">MFKSLSKVLEKAESFDFTRGSIRKGILILSIPMVLEMAMESVFALVDLYFVGHLKESNHAIQIVGLTESVFAIIYSIAIGISIATTAIVARRIGEKENTQAAKSGVQAIVIAIGINLVISILGFVYAREILLLMGASEASVDYGVLYTKIMMAGSVFVMLIFLINGIFRGAGNAIIAMKSLWIANISNIILCPVLINGFWFIPAMGVTGAAIATTIGRGIGVVYQCYFLFYGRGILKIKWNYFVPDYSLIQSILKLATPGVLQYVIASCSWIFLANLVATTGGDYASSGYQTAIRIMMFFVLPAWGLSNAVATLVGQNLGADEIGRAEKAVYKTAKYNMIFMGSIMIVCFCSAHYLISFFTNDEIIIRIAVNALQIMSVGFIFYGLGMVLNNAFNGAGDTWTPTWINVFGFWIFQIPFAYLLVHYYEMGPTGVFIAIPVAETLITLLSLMMYRRGNWKRVLV</sequence>
<evidence type="ECO:0000256" key="8">
    <source>
        <dbReference type="ARBA" id="ARBA00023136"/>
    </source>
</evidence>
<evidence type="ECO:0000256" key="9">
    <source>
        <dbReference type="ARBA" id="ARBA00031636"/>
    </source>
</evidence>
<reference evidence="11 12" key="1">
    <citation type="submission" date="2016-11" db="EMBL/GenBank/DDBJ databases">
        <title>Whole genomes of Flavobacteriaceae.</title>
        <authorList>
            <person name="Stine C."/>
            <person name="Li C."/>
            <person name="Tadesse D."/>
        </authorList>
    </citation>
    <scope>NUCLEOTIDE SEQUENCE [LARGE SCALE GENOMIC DNA]</scope>
    <source>
        <strain evidence="11 12">DSM 18292</strain>
    </source>
</reference>
<keyword evidence="5 10" id="KW-0812">Transmembrane</keyword>
<evidence type="ECO:0000256" key="3">
    <source>
        <dbReference type="ARBA" id="ARBA00022449"/>
    </source>
</evidence>
<dbReference type="InterPro" id="IPR002528">
    <property type="entry name" value="MATE_fam"/>
</dbReference>
<feature type="transmembrane region" description="Helical" evidence="10">
    <location>
        <begin position="405"/>
        <end position="426"/>
    </location>
</feature>
<organism evidence="11 12">
    <name type="scientific">Flavobacterium hercynium</name>
    <dbReference type="NCBI Taxonomy" id="387094"/>
    <lineage>
        <taxon>Bacteria</taxon>
        <taxon>Pseudomonadati</taxon>
        <taxon>Bacteroidota</taxon>
        <taxon>Flavobacteriia</taxon>
        <taxon>Flavobacteriales</taxon>
        <taxon>Flavobacteriaceae</taxon>
        <taxon>Flavobacterium</taxon>
    </lineage>
</organism>
<evidence type="ECO:0000256" key="10">
    <source>
        <dbReference type="SAM" id="Phobius"/>
    </source>
</evidence>
<dbReference type="EMBL" id="MUGW01000037">
    <property type="protein sequence ID" value="OXA86920.1"/>
    <property type="molecule type" value="Genomic_DNA"/>
</dbReference>
<dbReference type="GO" id="GO:0005886">
    <property type="term" value="C:plasma membrane"/>
    <property type="evidence" value="ECO:0007669"/>
    <property type="project" value="UniProtKB-SubCell"/>
</dbReference>
<evidence type="ECO:0000313" key="11">
    <source>
        <dbReference type="EMBL" id="OXA86920.1"/>
    </source>
</evidence>
<dbReference type="GO" id="GO:0006811">
    <property type="term" value="P:monoatomic ion transport"/>
    <property type="evidence" value="ECO:0007669"/>
    <property type="project" value="UniProtKB-KW"/>
</dbReference>
<protein>
    <recommendedName>
        <fullName evidence="9">Multidrug-efflux transporter</fullName>
    </recommendedName>
</protein>
<keyword evidence="6 10" id="KW-1133">Transmembrane helix</keyword>
<keyword evidence="8 10" id="KW-0472">Membrane</keyword>
<evidence type="ECO:0000313" key="12">
    <source>
        <dbReference type="Proteomes" id="UP000198345"/>
    </source>
</evidence>
<feature type="transmembrane region" description="Helical" evidence="10">
    <location>
        <begin position="146"/>
        <end position="168"/>
    </location>
</feature>
<feature type="transmembrane region" description="Helical" evidence="10">
    <location>
        <begin position="369"/>
        <end position="393"/>
    </location>
</feature>
<feature type="transmembrane region" description="Helical" evidence="10">
    <location>
        <begin position="208"/>
        <end position="232"/>
    </location>
</feature>
<keyword evidence="7" id="KW-0406">Ion transport</keyword>
<keyword evidence="12" id="KW-1185">Reference proteome</keyword>
<feature type="transmembrane region" description="Helical" evidence="10">
    <location>
        <begin position="180"/>
        <end position="202"/>
    </location>
</feature>
<evidence type="ECO:0000256" key="5">
    <source>
        <dbReference type="ARBA" id="ARBA00022692"/>
    </source>
</evidence>
<dbReference type="Proteomes" id="UP000198345">
    <property type="component" value="Unassembled WGS sequence"/>
</dbReference>
<comment type="caution">
    <text evidence="11">The sequence shown here is derived from an EMBL/GenBank/DDBJ whole genome shotgun (WGS) entry which is preliminary data.</text>
</comment>
<dbReference type="GO" id="GO:0015297">
    <property type="term" value="F:antiporter activity"/>
    <property type="evidence" value="ECO:0007669"/>
    <property type="project" value="UniProtKB-KW"/>
</dbReference>
<evidence type="ECO:0000256" key="2">
    <source>
        <dbReference type="ARBA" id="ARBA00022448"/>
    </source>
</evidence>
<feature type="transmembrane region" description="Helical" evidence="10">
    <location>
        <begin position="432"/>
        <end position="452"/>
    </location>
</feature>
<feature type="transmembrane region" description="Helical" evidence="10">
    <location>
        <begin position="294"/>
        <end position="316"/>
    </location>
</feature>
<feature type="transmembrane region" description="Helical" evidence="10">
    <location>
        <begin position="253"/>
        <end position="274"/>
    </location>
</feature>
<evidence type="ECO:0000256" key="1">
    <source>
        <dbReference type="ARBA" id="ARBA00004651"/>
    </source>
</evidence>
<proteinExistence type="predicted"/>
<dbReference type="AlphaFoldDB" id="A0A226H088"/>
<dbReference type="InterPro" id="IPR050222">
    <property type="entry name" value="MATE_MdtK"/>
</dbReference>
<dbReference type="InterPro" id="IPR048279">
    <property type="entry name" value="MdtK-like"/>
</dbReference>
<dbReference type="NCBIfam" id="TIGR00797">
    <property type="entry name" value="matE"/>
    <property type="match status" value="1"/>
</dbReference>
<gene>
    <name evidence="11" type="ORF">B0A66_17105</name>
</gene>
<dbReference type="CDD" id="cd13139">
    <property type="entry name" value="MATE_like_14"/>
    <property type="match status" value="1"/>
</dbReference>
<dbReference type="PIRSF" id="PIRSF006603">
    <property type="entry name" value="DinF"/>
    <property type="match status" value="1"/>
</dbReference>
<feature type="transmembrane region" description="Helical" evidence="10">
    <location>
        <begin position="105"/>
        <end position="126"/>
    </location>
</feature>
<feature type="transmembrane region" description="Helical" evidence="10">
    <location>
        <begin position="337"/>
        <end position="357"/>
    </location>
</feature>
<evidence type="ECO:0000256" key="6">
    <source>
        <dbReference type="ARBA" id="ARBA00022989"/>
    </source>
</evidence>
<evidence type="ECO:0000256" key="7">
    <source>
        <dbReference type="ARBA" id="ARBA00023065"/>
    </source>
</evidence>
<feature type="transmembrane region" description="Helical" evidence="10">
    <location>
        <begin position="26"/>
        <end position="50"/>
    </location>
</feature>